<evidence type="ECO:0000256" key="6">
    <source>
        <dbReference type="ARBA" id="ARBA00011946"/>
    </source>
</evidence>
<evidence type="ECO:0000256" key="14">
    <source>
        <dbReference type="ARBA" id="ARBA00022980"/>
    </source>
</evidence>
<dbReference type="HAMAP" id="MF_00292">
    <property type="entry name" value="Ribosomal_eS28"/>
    <property type="match status" value="1"/>
</dbReference>
<dbReference type="SUPFAM" id="SSF53850">
    <property type="entry name" value="Periplasmic binding protein-like II"/>
    <property type="match status" value="1"/>
</dbReference>
<dbReference type="SUPFAM" id="SSF50249">
    <property type="entry name" value="Nucleic acid-binding proteins"/>
    <property type="match status" value="1"/>
</dbReference>
<dbReference type="GeneID" id="30991715"/>
<dbReference type="FunFam" id="3.40.190.10:FF:000123">
    <property type="entry name" value="HIS1p ATP phosphoribosyltransferase"/>
    <property type="match status" value="1"/>
</dbReference>
<dbReference type="Pfam" id="PF08029">
    <property type="entry name" value="HisG_C"/>
    <property type="match status" value="1"/>
</dbReference>
<comment type="similarity">
    <text evidence="4">Belongs to the eukaryotic ribosomal protein eS28 family.</text>
</comment>
<evidence type="ECO:0000313" key="21">
    <source>
        <dbReference type="Proteomes" id="UP000094389"/>
    </source>
</evidence>
<dbReference type="FunFam" id="2.40.50.140:FF:000025">
    <property type="entry name" value="40S ribosomal protein S28"/>
    <property type="match status" value="1"/>
</dbReference>
<evidence type="ECO:0000256" key="16">
    <source>
        <dbReference type="ARBA" id="ARBA00023274"/>
    </source>
</evidence>
<evidence type="ECO:0000259" key="18">
    <source>
        <dbReference type="Pfam" id="PF01634"/>
    </source>
</evidence>
<reference evidence="20 21" key="1">
    <citation type="journal article" date="2016" name="Proc. Natl. Acad. Sci. U.S.A.">
        <title>Comparative genomics of biotechnologically important yeasts.</title>
        <authorList>
            <person name="Riley R."/>
            <person name="Haridas S."/>
            <person name="Wolfe K.H."/>
            <person name="Lopes M.R."/>
            <person name="Hittinger C.T."/>
            <person name="Goeker M."/>
            <person name="Salamov A.A."/>
            <person name="Wisecaver J.H."/>
            <person name="Long T.M."/>
            <person name="Calvey C.H."/>
            <person name="Aerts A.L."/>
            <person name="Barry K.W."/>
            <person name="Choi C."/>
            <person name="Clum A."/>
            <person name="Coughlan A.Y."/>
            <person name="Deshpande S."/>
            <person name="Douglass A.P."/>
            <person name="Hanson S.J."/>
            <person name="Klenk H.-P."/>
            <person name="LaButti K.M."/>
            <person name="Lapidus A."/>
            <person name="Lindquist E.A."/>
            <person name="Lipzen A.M."/>
            <person name="Meier-Kolthoff J.P."/>
            <person name="Ohm R.A."/>
            <person name="Otillar R.P."/>
            <person name="Pangilinan J.L."/>
            <person name="Peng Y."/>
            <person name="Rokas A."/>
            <person name="Rosa C.A."/>
            <person name="Scheuner C."/>
            <person name="Sibirny A.A."/>
            <person name="Slot J.C."/>
            <person name="Stielow J.B."/>
            <person name="Sun H."/>
            <person name="Kurtzman C.P."/>
            <person name="Blackwell M."/>
            <person name="Grigoriev I.V."/>
            <person name="Jeffries T.W."/>
        </authorList>
    </citation>
    <scope>NUCLEOTIDE SEQUENCE [LARGE SCALE GENOMIC DNA]</scope>
    <source>
        <strain evidence="21">ATCC 18201 / CBS 1600 / BCRC 20928 / JCM 3617 / NBRC 0987 / NRRL Y-1542</strain>
    </source>
</reference>
<evidence type="ECO:0000256" key="4">
    <source>
        <dbReference type="ARBA" id="ARBA00005943"/>
    </source>
</evidence>
<dbReference type="GO" id="GO:0005524">
    <property type="term" value="F:ATP binding"/>
    <property type="evidence" value="ECO:0007669"/>
    <property type="project" value="UniProtKB-KW"/>
</dbReference>
<evidence type="ECO:0000256" key="13">
    <source>
        <dbReference type="ARBA" id="ARBA00022840"/>
    </source>
</evidence>
<keyword evidence="9" id="KW-0028">Amino-acid biosynthesis</keyword>
<comment type="catalytic activity">
    <reaction evidence="1">
        <text>1-(5-phospho-beta-D-ribosyl)-ATP + diphosphate = 5-phospho-alpha-D-ribose 1-diphosphate + ATP</text>
        <dbReference type="Rhea" id="RHEA:18473"/>
        <dbReference type="ChEBI" id="CHEBI:30616"/>
        <dbReference type="ChEBI" id="CHEBI:33019"/>
        <dbReference type="ChEBI" id="CHEBI:58017"/>
        <dbReference type="ChEBI" id="CHEBI:73183"/>
        <dbReference type="EC" id="2.4.2.17"/>
    </reaction>
</comment>
<dbReference type="InterPro" id="IPR001348">
    <property type="entry name" value="ATP_PRibTrfase_HisG"/>
</dbReference>
<dbReference type="EC" id="2.4.2.17" evidence="6"/>
<dbReference type="InterPro" id="IPR000289">
    <property type="entry name" value="Ribosomal_eS28"/>
</dbReference>
<dbReference type="AlphaFoldDB" id="A0A1E4S546"/>
<evidence type="ECO:0000313" key="20">
    <source>
        <dbReference type="EMBL" id="ODV74639.1"/>
    </source>
</evidence>
<dbReference type="UniPathway" id="UPA00031">
    <property type="reaction ID" value="UER00006"/>
</dbReference>
<evidence type="ECO:0000256" key="12">
    <source>
        <dbReference type="ARBA" id="ARBA00022741"/>
    </source>
</evidence>
<dbReference type="InterPro" id="IPR028626">
    <property type="entry name" value="Ribosomal_eS28_CS"/>
</dbReference>
<dbReference type="InterPro" id="IPR013115">
    <property type="entry name" value="HisG_C"/>
</dbReference>
<dbReference type="CDD" id="cd04457">
    <property type="entry name" value="S1_S28E"/>
    <property type="match status" value="1"/>
</dbReference>
<evidence type="ECO:0000256" key="8">
    <source>
        <dbReference type="ARBA" id="ARBA00022490"/>
    </source>
</evidence>
<sequence length="357" mass="39118">MDLVNHLEDRLLFAVPKKGRLYEKAIQLLKGSDVEFHRHNRLDIALSTNLPIALIFLPAADIPTFVAEGRCDLGITGVDQVKESGVDVELPLDLNFGKCRLQVQVPVNGSIKDTKQLVGKTIVSSFTKLTTEYFEKLEGVPPGAPLKTTIKYVGGSVEASCALGVADAIVDLVESGETMRAAGLVDIDTVLTTSAYLIQSKETAYPELVKKITGRIEGVLTAQKFVLCTYNAPRDHLDQLLELTPGRRAPTVSPIDDDGWVAVSSMIQRKGKGEIMDKLKELGASDIMHKMDTKTPVTLARVKKVLGRTGSRGGVTQVRVEFLDDSSRTIVRNVKGPVRENDILSLMESEREARRLR</sequence>
<dbReference type="HAMAP" id="MF_00079">
    <property type="entry name" value="HisG_Long"/>
    <property type="match status" value="1"/>
</dbReference>
<dbReference type="PROSITE" id="PS01316">
    <property type="entry name" value="ATP_P_PHORIBOSYLTR"/>
    <property type="match status" value="1"/>
</dbReference>
<dbReference type="PANTHER" id="PTHR21403:SF8">
    <property type="entry name" value="ATP PHOSPHORIBOSYLTRANSFERASE"/>
    <property type="match status" value="1"/>
</dbReference>
<keyword evidence="10 20" id="KW-0328">Glycosyltransferase</keyword>
<dbReference type="STRING" id="983966.A0A1E4S546"/>
<keyword evidence="16" id="KW-0687">Ribonucleoprotein</keyword>
<dbReference type="EMBL" id="KV453927">
    <property type="protein sequence ID" value="ODV74639.1"/>
    <property type="molecule type" value="Genomic_DNA"/>
</dbReference>
<evidence type="ECO:0000256" key="3">
    <source>
        <dbReference type="ARBA" id="ARBA00004667"/>
    </source>
</evidence>
<dbReference type="InterPro" id="IPR018198">
    <property type="entry name" value="ATP_PRibTrfase_CS"/>
</dbReference>
<dbReference type="FunFam" id="3.30.70.120:FF:000003">
    <property type="entry name" value="ATP phosphoribosyltransferase"/>
    <property type="match status" value="1"/>
</dbReference>
<keyword evidence="14" id="KW-0689">Ribosomal protein</keyword>
<dbReference type="InterPro" id="IPR011322">
    <property type="entry name" value="N-reg_PII-like_a/b"/>
</dbReference>
<evidence type="ECO:0000256" key="10">
    <source>
        <dbReference type="ARBA" id="ARBA00022676"/>
    </source>
</evidence>
<dbReference type="NCBIfam" id="TIGR00070">
    <property type="entry name" value="hisG"/>
    <property type="match status" value="1"/>
</dbReference>
<dbReference type="Pfam" id="PF01200">
    <property type="entry name" value="Ribosomal_S28e"/>
    <property type="match status" value="1"/>
</dbReference>
<dbReference type="GO" id="GO:1990904">
    <property type="term" value="C:ribonucleoprotein complex"/>
    <property type="evidence" value="ECO:0007669"/>
    <property type="project" value="UniProtKB-KW"/>
</dbReference>
<evidence type="ECO:0000256" key="11">
    <source>
        <dbReference type="ARBA" id="ARBA00022679"/>
    </source>
</evidence>
<dbReference type="Gene3D" id="3.40.190.10">
    <property type="entry name" value="Periplasmic binding protein-like II"/>
    <property type="match status" value="2"/>
</dbReference>
<dbReference type="RefSeq" id="XP_020071678.1">
    <property type="nucleotide sequence ID" value="XM_020217319.1"/>
</dbReference>
<dbReference type="OrthoDB" id="2574at2759"/>
<dbReference type="InterPro" id="IPR012340">
    <property type="entry name" value="NA-bd_OB-fold"/>
</dbReference>
<evidence type="ECO:0000256" key="9">
    <source>
        <dbReference type="ARBA" id="ARBA00022605"/>
    </source>
</evidence>
<keyword evidence="21" id="KW-1185">Reference proteome</keyword>
<dbReference type="SUPFAM" id="SSF54913">
    <property type="entry name" value="GlnB-like"/>
    <property type="match status" value="1"/>
</dbReference>
<feature type="domain" description="Histidine biosynthesis HisG C-terminal" evidence="19">
    <location>
        <begin position="222"/>
        <end position="288"/>
    </location>
</feature>
<accession>A0A1E4S546</accession>
<dbReference type="PROSITE" id="PS00961">
    <property type="entry name" value="RIBOSOMAL_S28E"/>
    <property type="match status" value="1"/>
</dbReference>
<dbReference type="OMA" id="ITAKKYV"/>
<dbReference type="Pfam" id="PF01634">
    <property type="entry name" value="HisG"/>
    <property type="match status" value="1"/>
</dbReference>
<dbReference type="Proteomes" id="UP000094389">
    <property type="component" value="Unassembled WGS sequence"/>
</dbReference>
<keyword evidence="11 20" id="KW-0808">Transferase</keyword>
<comment type="subcellular location">
    <subcellularLocation>
        <location evidence="2">Cytoplasm</location>
    </subcellularLocation>
</comment>
<evidence type="ECO:0000256" key="5">
    <source>
        <dbReference type="ARBA" id="ARBA00009372"/>
    </source>
</evidence>
<dbReference type="InterPro" id="IPR013820">
    <property type="entry name" value="ATP_PRibTrfase_cat"/>
</dbReference>
<evidence type="ECO:0000256" key="17">
    <source>
        <dbReference type="ARBA" id="ARBA00024646"/>
    </source>
</evidence>
<gene>
    <name evidence="20" type="ORF">CYBJADRAFT_188830</name>
</gene>
<dbReference type="GO" id="GO:0003735">
    <property type="term" value="F:structural constituent of ribosome"/>
    <property type="evidence" value="ECO:0007669"/>
    <property type="project" value="InterPro"/>
</dbReference>
<evidence type="ECO:0000256" key="2">
    <source>
        <dbReference type="ARBA" id="ARBA00004496"/>
    </source>
</evidence>
<dbReference type="GO" id="GO:0000287">
    <property type="term" value="F:magnesium ion binding"/>
    <property type="evidence" value="ECO:0007669"/>
    <property type="project" value="InterPro"/>
</dbReference>
<comment type="similarity">
    <text evidence="5">Belongs to the ATP phosphoribosyltransferase family.</text>
</comment>
<dbReference type="InterPro" id="IPR015867">
    <property type="entry name" value="N-reg_PII/ATP_PRibTrfase_C"/>
</dbReference>
<dbReference type="GO" id="GO:0000105">
    <property type="term" value="P:L-histidine biosynthetic process"/>
    <property type="evidence" value="ECO:0007669"/>
    <property type="project" value="UniProtKB-UniPathway"/>
</dbReference>
<evidence type="ECO:0000256" key="1">
    <source>
        <dbReference type="ARBA" id="ARBA00000915"/>
    </source>
</evidence>
<keyword evidence="8" id="KW-0963">Cytoplasm</keyword>
<comment type="pathway">
    <text evidence="3">Amino-acid biosynthesis; L-histidine biosynthesis; L-histidine from 5-phospho-alpha-D-ribose 1-diphosphate: step 1/9.</text>
</comment>
<keyword evidence="12" id="KW-0547">Nucleotide-binding</keyword>
<proteinExistence type="inferred from homology"/>
<dbReference type="GO" id="GO:0005840">
    <property type="term" value="C:ribosome"/>
    <property type="evidence" value="ECO:0007669"/>
    <property type="project" value="UniProtKB-KW"/>
</dbReference>
<dbReference type="GO" id="GO:0003879">
    <property type="term" value="F:ATP phosphoribosyltransferase activity"/>
    <property type="evidence" value="ECO:0007669"/>
    <property type="project" value="UniProtKB-EC"/>
</dbReference>
<dbReference type="GO" id="GO:0005737">
    <property type="term" value="C:cytoplasm"/>
    <property type="evidence" value="ECO:0007669"/>
    <property type="project" value="UniProtKB-SubCell"/>
</dbReference>
<feature type="domain" description="ATP phosphoribosyltransferase catalytic" evidence="18">
    <location>
        <begin position="59"/>
        <end position="217"/>
    </location>
</feature>
<comment type="function">
    <text evidence="17">Catalyzes the condensation of ATP and 5-phosphoribose 1-diphosphate to form N'-(5'-phosphoribosyl)-ATP (PR-ATP). Has a crucial role in the pathway because the rate of histidine biosynthesis seems to be controlled primarily by regulation of the enzymatic activity.</text>
</comment>
<dbReference type="NCBIfam" id="TIGR03455">
    <property type="entry name" value="HisG_C-term"/>
    <property type="match status" value="1"/>
</dbReference>
<dbReference type="GO" id="GO:0006412">
    <property type="term" value="P:translation"/>
    <property type="evidence" value="ECO:0007669"/>
    <property type="project" value="InterPro"/>
</dbReference>
<dbReference type="Gene3D" id="3.30.70.120">
    <property type="match status" value="1"/>
</dbReference>
<dbReference type="PANTHER" id="PTHR21403">
    <property type="entry name" value="ATP PHOSPHORIBOSYLTRANSFERASE ATP-PRTASE"/>
    <property type="match status" value="1"/>
</dbReference>
<evidence type="ECO:0000256" key="15">
    <source>
        <dbReference type="ARBA" id="ARBA00023102"/>
    </source>
</evidence>
<name>A0A1E4S546_CYBJN</name>
<dbReference type="InterPro" id="IPR020621">
    <property type="entry name" value="ATP-PRT_HisG_long"/>
</dbReference>
<evidence type="ECO:0000259" key="19">
    <source>
        <dbReference type="Pfam" id="PF08029"/>
    </source>
</evidence>
<protein>
    <recommendedName>
        <fullName evidence="7">ATP phosphoribosyltransferase</fullName>
        <ecNumber evidence="6">2.4.2.17</ecNumber>
    </recommendedName>
</protein>
<dbReference type="Gene3D" id="2.40.50.140">
    <property type="entry name" value="Nucleic acid-binding proteins"/>
    <property type="match status" value="1"/>
</dbReference>
<organism evidence="20 21">
    <name type="scientific">Cyberlindnera jadinii (strain ATCC 18201 / CBS 1600 / BCRC 20928 / JCM 3617 / NBRC 0987 / NRRL Y-1542)</name>
    <name type="common">Torula yeast</name>
    <name type="synonym">Candida utilis</name>
    <dbReference type="NCBI Taxonomy" id="983966"/>
    <lineage>
        <taxon>Eukaryota</taxon>
        <taxon>Fungi</taxon>
        <taxon>Dikarya</taxon>
        <taxon>Ascomycota</taxon>
        <taxon>Saccharomycotina</taxon>
        <taxon>Saccharomycetes</taxon>
        <taxon>Phaffomycetales</taxon>
        <taxon>Phaffomycetaceae</taxon>
        <taxon>Cyberlindnera</taxon>
    </lineage>
</organism>
<evidence type="ECO:0000256" key="7">
    <source>
        <dbReference type="ARBA" id="ARBA00020998"/>
    </source>
</evidence>
<keyword evidence="13" id="KW-0067">ATP-binding</keyword>
<keyword evidence="15" id="KW-0368">Histidine biosynthesis</keyword>